<sequence length="110" mass="12748">MQENEAKKNDLTLKRCMKISRNPSKTAFETPLPTMKTPSPTMNLNRRFISTSRQLPALDKKAKQQYIVTTPKSPLAKRRSIEMPLPQLAKNPEMGKRKLRTNKNSNSMYW</sequence>
<organism evidence="2">
    <name type="scientific">Octactis speculum</name>
    <dbReference type="NCBI Taxonomy" id="3111310"/>
    <lineage>
        <taxon>Eukaryota</taxon>
        <taxon>Sar</taxon>
        <taxon>Stramenopiles</taxon>
        <taxon>Ochrophyta</taxon>
        <taxon>Dictyochophyceae</taxon>
        <taxon>Dictyochales</taxon>
        <taxon>Dictyochaceae</taxon>
        <taxon>Octactis</taxon>
    </lineage>
</organism>
<evidence type="ECO:0000313" key="2">
    <source>
        <dbReference type="EMBL" id="CAD9464165.1"/>
    </source>
</evidence>
<reference evidence="2" key="1">
    <citation type="submission" date="2021-01" db="EMBL/GenBank/DDBJ databases">
        <authorList>
            <person name="Corre E."/>
            <person name="Pelletier E."/>
            <person name="Niang G."/>
            <person name="Scheremetjew M."/>
            <person name="Finn R."/>
            <person name="Kale V."/>
            <person name="Holt S."/>
            <person name="Cochrane G."/>
            <person name="Meng A."/>
            <person name="Brown T."/>
            <person name="Cohen L."/>
        </authorList>
    </citation>
    <scope>NUCLEOTIDE SEQUENCE</scope>
    <source>
        <strain evidence="2">CCMP1381</strain>
    </source>
</reference>
<dbReference type="AlphaFoldDB" id="A0A7S2GNH2"/>
<evidence type="ECO:0000256" key="1">
    <source>
        <dbReference type="SAM" id="MobiDB-lite"/>
    </source>
</evidence>
<accession>A0A7S2GNH2</accession>
<gene>
    <name evidence="2" type="ORF">DSPE1174_LOCUS25593</name>
</gene>
<dbReference type="EMBL" id="HBGS01049179">
    <property type="protein sequence ID" value="CAD9464165.1"/>
    <property type="molecule type" value="Transcribed_RNA"/>
</dbReference>
<protein>
    <submittedName>
        <fullName evidence="2">Uncharacterized protein</fullName>
    </submittedName>
</protein>
<name>A0A7S2GNH2_9STRA</name>
<feature type="region of interest" description="Disordered" evidence="1">
    <location>
        <begin position="71"/>
        <end position="110"/>
    </location>
</feature>
<feature type="region of interest" description="Disordered" evidence="1">
    <location>
        <begin position="22"/>
        <end position="43"/>
    </location>
</feature>
<proteinExistence type="predicted"/>